<evidence type="ECO:0000313" key="7">
    <source>
        <dbReference type="EMBL" id="TXE16925.1"/>
    </source>
</evidence>
<comment type="function">
    <text evidence="5">Could be a nuclease involved in processing of the 5'-end of pre-16S rRNA.</text>
</comment>
<evidence type="ECO:0000256" key="4">
    <source>
        <dbReference type="ARBA" id="ARBA00022801"/>
    </source>
</evidence>
<dbReference type="STRING" id="1123037.GCA_000425305_02255"/>
<dbReference type="PANTHER" id="PTHR33317:SF4">
    <property type="entry name" value="POLYNUCLEOTIDYL TRANSFERASE, RIBONUCLEASE H-LIKE SUPERFAMILY PROTEIN"/>
    <property type="match status" value="1"/>
</dbReference>
<dbReference type="EMBL" id="VOSB01000015">
    <property type="protein sequence ID" value="TXE16925.1"/>
    <property type="molecule type" value="Genomic_DNA"/>
</dbReference>
<gene>
    <name evidence="7" type="primary">ruvX</name>
    <name evidence="7" type="ORF">ES692_11275</name>
</gene>
<dbReference type="HAMAP" id="MF_00651">
    <property type="entry name" value="Nuclease_YqgF"/>
    <property type="match status" value="1"/>
</dbReference>
<comment type="caution">
    <text evidence="7">The sequence shown here is derived from an EMBL/GenBank/DDBJ whole genome shotgun (WGS) entry which is preliminary data.</text>
</comment>
<dbReference type="GO" id="GO:0016788">
    <property type="term" value="F:hydrolase activity, acting on ester bonds"/>
    <property type="evidence" value="ECO:0007669"/>
    <property type="project" value="UniProtKB-UniRule"/>
</dbReference>
<dbReference type="EC" id="3.1.-.-" evidence="5"/>
<protein>
    <recommendedName>
        <fullName evidence="5">Putative pre-16S rRNA nuclease</fullName>
        <ecNumber evidence="5">3.1.-.-</ecNumber>
    </recommendedName>
</protein>
<dbReference type="InterPro" id="IPR037027">
    <property type="entry name" value="YqgF/RNaseH-like_dom_sf"/>
</dbReference>
<dbReference type="SMART" id="SM00732">
    <property type="entry name" value="YqgFc"/>
    <property type="match status" value="1"/>
</dbReference>
<keyword evidence="2 5" id="KW-0690">Ribosome biogenesis</keyword>
<dbReference type="InterPro" id="IPR012337">
    <property type="entry name" value="RNaseH-like_sf"/>
</dbReference>
<comment type="subcellular location">
    <subcellularLocation>
        <location evidence="5">Cytoplasm</location>
    </subcellularLocation>
</comment>
<comment type="similarity">
    <text evidence="5">Belongs to the YqgF HJR family.</text>
</comment>
<dbReference type="OrthoDB" id="9796140at2"/>
<dbReference type="Proteomes" id="UP000321938">
    <property type="component" value="Unassembled WGS sequence"/>
</dbReference>
<evidence type="ECO:0000256" key="1">
    <source>
        <dbReference type="ARBA" id="ARBA00022490"/>
    </source>
</evidence>
<sequence length="137" mass="15395">MARILALDFGTKRTGIAVTDELQIIASGLTTVATKELIVFLKQYISEEKVELFIVGEPKQMNYEASESEVSIAKFLVNLEKAIPQIPVKRVDERFTSKMAFQTMIDSGLKKKQRKDKALIDEISATIILQSYLQNPS</sequence>
<accession>A0A5C7B906</accession>
<evidence type="ECO:0000256" key="2">
    <source>
        <dbReference type="ARBA" id="ARBA00022517"/>
    </source>
</evidence>
<dbReference type="CDD" id="cd16964">
    <property type="entry name" value="YqgF"/>
    <property type="match status" value="1"/>
</dbReference>
<evidence type="ECO:0000313" key="8">
    <source>
        <dbReference type="Proteomes" id="UP000321938"/>
    </source>
</evidence>
<keyword evidence="4 5" id="KW-0378">Hydrolase</keyword>
<dbReference type="NCBIfam" id="TIGR00250">
    <property type="entry name" value="RNAse_H_YqgF"/>
    <property type="match status" value="1"/>
</dbReference>
<dbReference type="GO" id="GO:0004518">
    <property type="term" value="F:nuclease activity"/>
    <property type="evidence" value="ECO:0007669"/>
    <property type="project" value="UniProtKB-KW"/>
</dbReference>
<dbReference type="PANTHER" id="PTHR33317">
    <property type="entry name" value="POLYNUCLEOTIDYL TRANSFERASE, RIBONUCLEASE H-LIKE SUPERFAMILY PROTEIN"/>
    <property type="match status" value="1"/>
</dbReference>
<dbReference type="SUPFAM" id="SSF53098">
    <property type="entry name" value="Ribonuclease H-like"/>
    <property type="match status" value="1"/>
</dbReference>
<evidence type="ECO:0000256" key="5">
    <source>
        <dbReference type="HAMAP-Rule" id="MF_00651"/>
    </source>
</evidence>
<dbReference type="GO" id="GO:0005829">
    <property type="term" value="C:cytosol"/>
    <property type="evidence" value="ECO:0007669"/>
    <property type="project" value="TreeGrafter"/>
</dbReference>
<evidence type="ECO:0000256" key="3">
    <source>
        <dbReference type="ARBA" id="ARBA00022722"/>
    </source>
</evidence>
<dbReference type="Pfam" id="PF03652">
    <property type="entry name" value="RuvX"/>
    <property type="match status" value="1"/>
</dbReference>
<reference evidence="7 8" key="1">
    <citation type="submission" date="2019-08" db="EMBL/GenBank/DDBJ databases">
        <title>Genome of Psychroserpens burtonensis ACAM 167.</title>
        <authorList>
            <person name="Bowman J.P."/>
        </authorList>
    </citation>
    <scope>NUCLEOTIDE SEQUENCE [LARGE SCALE GENOMIC DNA]</scope>
    <source>
        <strain evidence="7 8">ACAM 167</strain>
    </source>
</reference>
<dbReference type="GO" id="GO:0000967">
    <property type="term" value="P:rRNA 5'-end processing"/>
    <property type="evidence" value="ECO:0007669"/>
    <property type="project" value="UniProtKB-UniRule"/>
</dbReference>
<feature type="domain" description="YqgF/RNase H-like" evidence="6">
    <location>
        <begin position="2"/>
        <end position="100"/>
    </location>
</feature>
<keyword evidence="1 5" id="KW-0963">Cytoplasm</keyword>
<evidence type="ECO:0000259" key="6">
    <source>
        <dbReference type="SMART" id="SM00732"/>
    </source>
</evidence>
<dbReference type="Gene3D" id="3.30.420.140">
    <property type="entry name" value="YqgF/RNase H-like domain"/>
    <property type="match status" value="1"/>
</dbReference>
<dbReference type="RefSeq" id="WP_028872059.1">
    <property type="nucleotide sequence ID" value="NZ_VOSB01000015.1"/>
</dbReference>
<dbReference type="InterPro" id="IPR005227">
    <property type="entry name" value="YqgF"/>
</dbReference>
<keyword evidence="3 5" id="KW-0540">Nuclease</keyword>
<organism evidence="7 8">
    <name type="scientific">Psychroserpens burtonensis</name>
    <dbReference type="NCBI Taxonomy" id="49278"/>
    <lineage>
        <taxon>Bacteria</taxon>
        <taxon>Pseudomonadati</taxon>
        <taxon>Bacteroidota</taxon>
        <taxon>Flavobacteriia</taxon>
        <taxon>Flavobacteriales</taxon>
        <taxon>Flavobacteriaceae</taxon>
        <taxon>Psychroserpens</taxon>
    </lineage>
</organism>
<keyword evidence="8" id="KW-1185">Reference proteome</keyword>
<name>A0A5C7B906_9FLAO</name>
<proteinExistence type="inferred from homology"/>
<dbReference type="InterPro" id="IPR006641">
    <property type="entry name" value="YqgF/RNaseH-like_dom"/>
</dbReference>
<dbReference type="AlphaFoldDB" id="A0A5C7B906"/>